<dbReference type="GO" id="GO:0005730">
    <property type="term" value="C:nucleolus"/>
    <property type="evidence" value="ECO:0007669"/>
    <property type="project" value="TreeGrafter"/>
</dbReference>
<proteinExistence type="predicted"/>
<dbReference type="SUPFAM" id="SSF56741">
    <property type="entry name" value="Eukaryotic DNA topoisomerase I, N-terminal DNA-binding fragment"/>
    <property type="match status" value="1"/>
</dbReference>
<dbReference type="PANTHER" id="PTHR10290">
    <property type="entry name" value="DNA TOPOISOMERASE I"/>
    <property type="match status" value="1"/>
</dbReference>
<evidence type="ECO:0000259" key="2">
    <source>
        <dbReference type="Pfam" id="PF02919"/>
    </source>
</evidence>
<dbReference type="InterPro" id="IPR036202">
    <property type="entry name" value="TopoI_DNA-bd_euk_N_sf"/>
</dbReference>
<dbReference type="InterPro" id="IPR013030">
    <property type="entry name" value="DNA_topo_DNA_db_N_dom2"/>
</dbReference>
<organism evidence="3 4">
    <name type="scientific">Parascaris equorum</name>
    <name type="common">Equine roundworm</name>
    <dbReference type="NCBI Taxonomy" id="6256"/>
    <lineage>
        <taxon>Eukaryota</taxon>
        <taxon>Metazoa</taxon>
        <taxon>Ecdysozoa</taxon>
        <taxon>Nematoda</taxon>
        <taxon>Chromadorea</taxon>
        <taxon>Rhabditida</taxon>
        <taxon>Spirurina</taxon>
        <taxon>Ascaridomorpha</taxon>
        <taxon>Ascaridoidea</taxon>
        <taxon>Ascarididae</taxon>
        <taxon>Parascaris</taxon>
    </lineage>
</organism>
<accession>A0A914RX21</accession>
<dbReference type="GO" id="GO:0006265">
    <property type="term" value="P:DNA topological change"/>
    <property type="evidence" value="ECO:0007669"/>
    <property type="project" value="InterPro"/>
</dbReference>
<keyword evidence="3" id="KW-1185">Reference proteome</keyword>
<dbReference type="InterPro" id="IPR051062">
    <property type="entry name" value="Topoisomerase_IB"/>
</dbReference>
<dbReference type="WBParaSite" id="PEQ_0001074701-mRNA-1">
    <property type="protein sequence ID" value="PEQ_0001074701-mRNA-1"/>
    <property type="gene ID" value="PEQ_0001074701"/>
</dbReference>
<dbReference type="GO" id="GO:0005694">
    <property type="term" value="C:chromosome"/>
    <property type="evidence" value="ECO:0007669"/>
    <property type="project" value="InterPro"/>
</dbReference>
<dbReference type="Proteomes" id="UP000887564">
    <property type="component" value="Unplaced"/>
</dbReference>
<dbReference type="Gene3D" id="2.170.11.10">
    <property type="entry name" value="DNA Topoisomerase I, domain 2"/>
    <property type="match status" value="1"/>
</dbReference>
<dbReference type="AlphaFoldDB" id="A0A914RX21"/>
<feature type="compositionally biased region" description="Basic and acidic residues" evidence="1">
    <location>
        <begin position="76"/>
        <end position="99"/>
    </location>
</feature>
<dbReference type="GO" id="GO:0003917">
    <property type="term" value="F:DNA topoisomerase type I (single strand cut, ATP-independent) activity"/>
    <property type="evidence" value="ECO:0007669"/>
    <property type="project" value="InterPro"/>
</dbReference>
<evidence type="ECO:0000313" key="3">
    <source>
        <dbReference type="Proteomes" id="UP000887564"/>
    </source>
</evidence>
<feature type="domain" description="DNA topoisomerase I DNA binding eukaryotic-type" evidence="2">
    <location>
        <begin position="130"/>
        <end position="162"/>
    </location>
</feature>
<feature type="region of interest" description="Disordered" evidence="1">
    <location>
        <begin position="1"/>
        <end position="117"/>
    </location>
</feature>
<protein>
    <submittedName>
        <fullName evidence="4">DNA topoisomerase I DNA binding eukaryotic-type domain-containing protein</fullName>
    </submittedName>
</protein>
<name>A0A914RX21_PAREQ</name>
<dbReference type="GO" id="GO:0007059">
    <property type="term" value="P:chromosome segregation"/>
    <property type="evidence" value="ECO:0007669"/>
    <property type="project" value="TreeGrafter"/>
</dbReference>
<dbReference type="PANTHER" id="PTHR10290:SF3">
    <property type="entry name" value="DNA TOPOISOMERASE 1"/>
    <property type="match status" value="1"/>
</dbReference>
<reference evidence="4" key="1">
    <citation type="submission" date="2022-11" db="UniProtKB">
        <authorList>
            <consortium name="WormBaseParasite"/>
        </authorList>
    </citation>
    <scope>IDENTIFICATION</scope>
</reference>
<evidence type="ECO:0000256" key="1">
    <source>
        <dbReference type="SAM" id="MobiDB-lite"/>
    </source>
</evidence>
<evidence type="ECO:0000313" key="4">
    <source>
        <dbReference type="WBParaSite" id="PEQ_0001074701-mRNA-1"/>
    </source>
</evidence>
<dbReference type="InterPro" id="IPR008336">
    <property type="entry name" value="TopoI_DNA-bd_euk"/>
</dbReference>
<sequence>PARGSFEEALSASSVARVKQTKPKKEVKEESNGGVDSDDDVPLSARIKEGSAKKRHGSDEEDDDYAPQKKKKKDKKAKEDRKSSSSSRKSKEVKKEPKENNASPTKKKKKEEEDEEVWKWWEEEKKPDGIKWNSLSHKGPVFAPDYIPLPDDVVFKYDGNQVPPCRFECSRAVREAFITVIRNFAWIHEELFVHGQRSAC</sequence>
<dbReference type="GO" id="GO:0003677">
    <property type="term" value="F:DNA binding"/>
    <property type="evidence" value="ECO:0007669"/>
    <property type="project" value="InterPro"/>
</dbReference>
<dbReference type="GO" id="GO:0006260">
    <property type="term" value="P:DNA replication"/>
    <property type="evidence" value="ECO:0007669"/>
    <property type="project" value="TreeGrafter"/>
</dbReference>
<dbReference type="Pfam" id="PF02919">
    <property type="entry name" value="Topoisom_I_N"/>
    <property type="match status" value="1"/>
</dbReference>